<keyword evidence="2" id="KW-1185">Reference proteome</keyword>
<reference evidence="1 2" key="1">
    <citation type="journal article" date="2019" name="Commun. Biol.">
        <title>The bagworm genome reveals a unique fibroin gene that provides high tensile strength.</title>
        <authorList>
            <person name="Kono N."/>
            <person name="Nakamura H."/>
            <person name="Ohtoshi R."/>
            <person name="Tomita M."/>
            <person name="Numata K."/>
            <person name="Arakawa K."/>
        </authorList>
    </citation>
    <scope>NUCLEOTIDE SEQUENCE [LARGE SCALE GENOMIC DNA]</scope>
</reference>
<sequence length="100" mass="11062">MGKRIDYDINRRRMRTPVAITVQNNIKVDTVGKGLLTAVPRRDFDSSTHAPIELAPVAKATHLTTKSPPTALPTVTSADSRLTVAHSIPIRKYELLFEVL</sequence>
<evidence type="ECO:0000313" key="1">
    <source>
        <dbReference type="EMBL" id="GBP71585.1"/>
    </source>
</evidence>
<evidence type="ECO:0000313" key="2">
    <source>
        <dbReference type="Proteomes" id="UP000299102"/>
    </source>
</evidence>
<dbReference type="Proteomes" id="UP000299102">
    <property type="component" value="Unassembled WGS sequence"/>
</dbReference>
<protein>
    <submittedName>
        <fullName evidence="1">Uncharacterized protein</fullName>
    </submittedName>
</protein>
<dbReference type="EMBL" id="BGZK01001114">
    <property type="protein sequence ID" value="GBP71585.1"/>
    <property type="molecule type" value="Genomic_DNA"/>
</dbReference>
<accession>A0A4C1YAU3</accession>
<name>A0A4C1YAU3_EUMVA</name>
<comment type="caution">
    <text evidence="1">The sequence shown here is derived from an EMBL/GenBank/DDBJ whole genome shotgun (WGS) entry which is preliminary data.</text>
</comment>
<dbReference type="AlphaFoldDB" id="A0A4C1YAU3"/>
<proteinExistence type="predicted"/>
<organism evidence="1 2">
    <name type="scientific">Eumeta variegata</name>
    <name type="common">Bagworm moth</name>
    <name type="synonym">Eumeta japonica</name>
    <dbReference type="NCBI Taxonomy" id="151549"/>
    <lineage>
        <taxon>Eukaryota</taxon>
        <taxon>Metazoa</taxon>
        <taxon>Ecdysozoa</taxon>
        <taxon>Arthropoda</taxon>
        <taxon>Hexapoda</taxon>
        <taxon>Insecta</taxon>
        <taxon>Pterygota</taxon>
        <taxon>Neoptera</taxon>
        <taxon>Endopterygota</taxon>
        <taxon>Lepidoptera</taxon>
        <taxon>Glossata</taxon>
        <taxon>Ditrysia</taxon>
        <taxon>Tineoidea</taxon>
        <taxon>Psychidae</taxon>
        <taxon>Oiketicinae</taxon>
        <taxon>Eumeta</taxon>
    </lineage>
</organism>
<gene>
    <name evidence="1" type="ORF">EVAR_10798_1</name>
</gene>